<feature type="compositionally biased region" description="Basic and acidic residues" evidence="1">
    <location>
        <begin position="38"/>
        <end position="47"/>
    </location>
</feature>
<evidence type="ECO:0000256" key="1">
    <source>
        <dbReference type="SAM" id="MobiDB-lite"/>
    </source>
</evidence>
<gene>
    <name evidence="2" type="primary">CHCHD10</name>
    <name evidence="2" type="ORF">CM83_98834</name>
</gene>
<dbReference type="GO" id="GO:0005634">
    <property type="term" value="C:nucleus"/>
    <property type="evidence" value="ECO:0007669"/>
    <property type="project" value="TreeGrafter"/>
</dbReference>
<protein>
    <submittedName>
        <fullName evidence="2">Coiled-coil-helix-coiled-coil-helix domain-containing protein 10, mitochondrial</fullName>
    </submittedName>
</protein>
<dbReference type="GO" id="GO:0007005">
    <property type="term" value="P:mitochondrion organization"/>
    <property type="evidence" value="ECO:0007669"/>
    <property type="project" value="InterPro"/>
</dbReference>
<dbReference type="PANTHER" id="PTHR13523:SF2">
    <property type="entry name" value="COILED-COIL-HELIX-COILED-COIL-HELIX DOMAIN CONTAINING 2, ISOFORM A-RELATED"/>
    <property type="match status" value="1"/>
</dbReference>
<reference evidence="2" key="1">
    <citation type="journal article" date="2014" name="PLoS ONE">
        <title>Transcriptome-Based Identification of ABC Transporters in the Western Tarnished Plant Bug Lygus hesperus.</title>
        <authorList>
            <person name="Hull J.J."/>
            <person name="Chaney K."/>
            <person name="Geib S.M."/>
            <person name="Fabrick J.A."/>
            <person name="Brent C.S."/>
            <person name="Walsh D."/>
            <person name="Lavine L.C."/>
        </authorList>
    </citation>
    <scope>NUCLEOTIDE SEQUENCE</scope>
</reference>
<feature type="region of interest" description="Disordered" evidence="1">
    <location>
        <begin position="1"/>
        <end position="47"/>
    </location>
</feature>
<dbReference type="EMBL" id="GBRD01000494">
    <property type="protein sequence ID" value="JAG65327.1"/>
    <property type="molecule type" value="Transcribed_RNA"/>
</dbReference>
<dbReference type="AlphaFoldDB" id="A0A0A9YYB4"/>
<dbReference type="EMBL" id="GBHO01005587">
    <property type="protein sequence ID" value="JAG38017.1"/>
    <property type="molecule type" value="Transcribed_RNA"/>
</dbReference>
<sequence>MPRGGGGRGGGGRGSSRSSSSSGCCQKPRQQSPPPDQRVTHTRETVIIKETPRRQPGLFGQWAATAGGVAVGQAVGERIAGGGRRGADEYGYPSEPTGPCSWEIKQFLQCTANNDVSLCEGFNEAIKACKAKYGLS</sequence>
<evidence type="ECO:0000313" key="2">
    <source>
        <dbReference type="EMBL" id="JAG38017.1"/>
    </source>
</evidence>
<dbReference type="GO" id="GO:0005739">
    <property type="term" value="C:mitochondrion"/>
    <property type="evidence" value="ECO:0007669"/>
    <property type="project" value="TreeGrafter"/>
</dbReference>
<proteinExistence type="predicted"/>
<reference evidence="3" key="3">
    <citation type="submission" date="2014-09" db="EMBL/GenBank/DDBJ databases">
        <authorList>
            <person name="Magalhaes I.L.F."/>
            <person name="Oliveira U."/>
            <person name="Santos F.R."/>
            <person name="Vidigal T.H.D.A."/>
            <person name="Brescovit A.D."/>
            <person name="Santos A.J."/>
        </authorList>
    </citation>
    <scope>NUCLEOTIDE SEQUENCE</scope>
</reference>
<reference evidence="2" key="2">
    <citation type="submission" date="2014-07" db="EMBL/GenBank/DDBJ databases">
        <authorList>
            <person name="Hull J."/>
        </authorList>
    </citation>
    <scope>NUCLEOTIDE SEQUENCE</scope>
</reference>
<feature type="compositionally biased region" description="Gly residues" evidence="1">
    <location>
        <begin position="1"/>
        <end position="14"/>
    </location>
</feature>
<evidence type="ECO:0000313" key="3">
    <source>
        <dbReference type="EMBL" id="JAG65327.1"/>
    </source>
</evidence>
<name>A0A0A9YYB4_LYGHE</name>
<dbReference type="InterPro" id="IPR055304">
    <property type="entry name" value="CHCHD2/10-like"/>
</dbReference>
<accession>A0A0A9YYB4</accession>
<dbReference type="PANTHER" id="PTHR13523">
    <property type="entry name" value="COILED-COIL-HELIX-COILED-COIL-HELIX DOMAIN CONTAINING 2/NUR77"/>
    <property type="match status" value="1"/>
</dbReference>
<organism evidence="2">
    <name type="scientific">Lygus hesperus</name>
    <name type="common">Western plant bug</name>
    <dbReference type="NCBI Taxonomy" id="30085"/>
    <lineage>
        <taxon>Eukaryota</taxon>
        <taxon>Metazoa</taxon>
        <taxon>Ecdysozoa</taxon>
        <taxon>Arthropoda</taxon>
        <taxon>Hexapoda</taxon>
        <taxon>Insecta</taxon>
        <taxon>Pterygota</taxon>
        <taxon>Neoptera</taxon>
        <taxon>Paraneoptera</taxon>
        <taxon>Hemiptera</taxon>
        <taxon>Heteroptera</taxon>
        <taxon>Panheteroptera</taxon>
        <taxon>Cimicomorpha</taxon>
        <taxon>Miridae</taxon>
        <taxon>Mirini</taxon>
        <taxon>Lygus</taxon>
    </lineage>
</organism>
<dbReference type="PROSITE" id="PS51808">
    <property type="entry name" value="CHCH"/>
    <property type="match status" value="1"/>
</dbReference>